<dbReference type="AlphaFoldDB" id="A0A830HP44"/>
<accession>A0A830HP44</accession>
<feature type="compositionally biased region" description="Acidic residues" evidence="1">
    <location>
        <begin position="238"/>
        <end position="266"/>
    </location>
</feature>
<evidence type="ECO:0000313" key="2">
    <source>
        <dbReference type="EMBL" id="GHP09226.1"/>
    </source>
</evidence>
<feature type="compositionally biased region" description="Basic and acidic residues" evidence="1">
    <location>
        <begin position="331"/>
        <end position="345"/>
    </location>
</feature>
<gene>
    <name evidence="2" type="ORF">PPROV_000796300</name>
</gene>
<proteinExistence type="predicted"/>
<name>A0A830HP44_9CHLO</name>
<sequence>MVRSVCGRWRWRVDGINVGTSVGKLRRCIYWGQFDDFEASHGLPRAEPHWAAAALADMRRRWWTAACAGADSLDLRLCAYAVKAKCQSAQRSTSPSNVGAKRVSVPPRVFSFVASVSANKTPDDANGDGDVFVLQHVSVRPLVPFRLLRLLAVVLFVLVHLVPSASGASGASGGSGDLRDGVGSLSSSAAVSSLLASHSSSSPLSRHHRRLLLRHSGGRASSSSSLSLTRALLQDTNNDGDQDQDDLSDAEQQDDRDDETNMDEDLSNWSADASAFLGTGESGSSSSSSNDDEAAANDKNNATGQDASSDADDSSQLVDASLAAEFGLDLEESRIERARNREESKNMPQGPPALNEEDKLRMKREAIVRRQRDQSWEIRKELAFAKGGPCTGNYHEQPKFCKDLANPQSANVPETRQERWERMQKAAKERGWDRRNDHAVSYTKLKHMARVASSQDMRAYAHSLGKGAEEMVEAILEKQGRGKLWVHKSKIKDKK</sequence>
<dbReference type="EMBL" id="BNJQ01000024">
    <property type="protein sequence ID" value="GHP09226.1"/>
    <property type="molecule type" value="Genomic_DNA"/>
</dbReference>
<feature type="region of interest" description="Disordered" evidence="1">
    <location>
        <begin position="235"/>
        <end position="361"/>
    </location>
</feature>
<feature type="compositionally biased region" description="Low complexity" evidence="1">
    <location>
        <begin position="314"/>
        <end position="324"/>
    </location>
</feature>
<protein>
    <submittedName>
        <fullName evidence="2">Uncharacterized protein</fullName>
    </submittedName>
</protein>
<dbReference type="Proteomes" id="UP000660262">
    <property type="component" value="Unassembled WGS sequence"/>
</dbReference>
<comment type="caution">
    <text evidence="2">The sequence shown here is derived from an EMBL/GenBank/DDBJ whole genome shotgun (WGS) entry which is preliminary data.</text>
</comment>
<keyword evidence="3" id="KW-1185">Reference proteome</keyword>
<evidence type="ECO:0000256" key="1">
    <source>
        <dbReference type="SAM" id="MobiDB-lite"/>
    </source>
</evidence>
<organism evidence="2 3">
    <name type="scientific">Pycnococcus provasolii</name>
    <dbReference type="NCBI Taxonomy" id="41880"/>
    <lineage>
        <taxon>Eukaryota</taxon>
        <taxon>Viridiplantae</taxon>
        <taxon>Chlorophyta</taxon>
        <taxon>Pseudoscourfieldiophyceae</taxon>
        <taxon>Pseudoscourfieldiales</taxon>
        <taxon>Pycnococcaceae</taxon>
        <taxon>Pycnococcus</taxon>
    </lineage>
</organism>
<reference evidence="2" key="1">
    <citation type="submission" date="2020-10" db="EMBL/GenBank/DDBJ databases">
        <title>Unveiling of a novel bifunctional photoreceptor, Dualchrome1, isolated from a cosmopolitan green alga.</title>
        <authorList>
            <person name="Suzuki S."/>
            <person name="Kawachi M."/>
        </authorList>
    </citation>
    <scope>NUCLEOTIDE SEQUENCE</scope>
    <source>
        <strain evidence="2">NIES 2893</strain>
    </source>
</reference>
<evidence type="ECO:0000313" key="3">
    <source>
        <dbReference type="Proteomes" id="UP000660262"/>
    </source>
</evidence>